<keyword evidence="2" id="KW-1185">Reference proteome</keyword>
<protein>
    <submittedName>
        <fullName evidence="1">Uncharacterized protein</fullName>
    </submittedName>
</protein>
<accession>A0ABV1SKY2</accession>
<evidence type="ECO:0000313" key="2">
    <source>
        <dbReference type="Proteomes" id="UP001438953"/>
    </source>
</evidence>
<name>A0ABV1SKY2_9RHOB</name>
<dbReference type="EMBL" id="JAYWLC010000021">
    <property type="protein sequence ID" value="MER5173562.1"/>
    <property type="molecule type" value="Genomic_DNA"/>
</dbReference>
<gene>
    <name evidence="1" type="ORF">VSX56_17490</name>
</gene>
<comment type="caution">
    <text evidence="1">The sequence shown here is derived from an EMBL/GenBank/DDBJ whole genome shotgun (WGS) entry which is preliminary data.</text>
</comment>
<evidence type="ECO:0000313" key="1">
    <source>
        <dbReference type="EMBL" id="MER5173562.1"/>
    </source>
</evidence>
<organism evidence="1 2">
    <name type="scientific">Thioclava kandeliae</name>
    <dbReference type="NCBI Taxonomy" id="3070818"/>
    <lineage>
        <taxon>Bacteria</taxon>
        <taxon>Pseudomonadati</taxon>
        <taxon>Pseudomonadota</taxon>
        <taxon>Alphaproteobacteria</taxon>
        <taxon>Rhodobacterales</taxon>
        <taxon>Paracoccaceae</taxon>
        <taxon>Thioclava</taxon>
    </lineage>
</organism>
<reference evidence="1 2" key="2">
    <citation type="submission" date="2024-06" db="EMBL/GenBank/DDBJ databases">
        <title>Thioclava kandeliae sp. nov. from a rhizosphere soil sample of Kandelia candel in a mangrove.</title>
        <authorList>
            <person name="Mu T."/>
        </authorList>
    </citation>
    <scope>NUCLEOTIDE SEQUENCE [LARGE SCALE GENOMIC DNA]</scope>
    <source>
        <strain evidence="1 2">CPCC 100088</strain>
    </source>
</reference>
<dbReference type="Proteomes" id="UP001438953">
    <property type="component" value="Unassembled WGS sequence"/>
</dbReference>
<sequence length="100" mass="11025">MSYTISWDTICMCRIGSGEPRFPARFKLRSRHFRLHPHTSSGWTIPFRSGGGLLGHACGSCLASHFFLTEFCAVKPHPMEKNGEFTGDGHNGSTPTFGAH</sequence>
<reference evidence="1 2" key="1">
    <citation type="submission" date="2024-01" db="EMBL/GenBank/DDBJ databases">
        <authorList>
            <person name="Deng Y."/>
            <person name="Su J."/>
        </authorList>
    </citation>
    <scope>NUCLEOTIDE SEQUENCE [LARGE SCALE GENOMIC DNA]</scope>
    <source>
        <strain evidence="1 2">CPCC 100088</strain>
    </source>
</reference>
<dbReference type="RefSeq" id="WP_350938954.1">
    <property type="nucleotide sequence ID" value="NZ_JAYWLC010000021.1"/>
</dbReference>
<proteinExistence type="predicted"/>